<dbReference type="Proteomes" id="UP000481876">
    <property type="component" value="Unassembled WGS sequence"/>
</dbReference>
<reference evidence="7 8" key="1">
    <citation type="submission" date="2019-09" db="EMBL/GenBank/DDBJ databases">
        <title>Taxonomic organization of the family Brucellaceae based on a phylogenomic approach.</title>
        <authorList>
            <person name="Leclercq S."/>
            <person name="Cloeckaert A."/>
            <person name="Zygmunt M.S."/>
        </authorList>
    </citation>
    <scope>NUCLEOTIDE SEQUENCE [LARGE SCALE GENOMIC DNA]</scope>
    <source>
        <strain evidence="7 8">LMG 3313</strain>
    </source>
</reference>
<dbReference type="EMBL" id="WBWS01000024">
    <property type="protein sequence ID" value="KAB2764304.1"/>
    <property type="molecule type" value="Genomic_DNA"/>
</dbReference>
<name>A0A6L3Z0U7_BRUAN</name>
<dbReference type="InterPro" id="IPR050330">
    <property type="entry name" value="Bact_OuterMem_StrucFunc"/>
</dbReference>
<dbReference type="SUPFAM" id="SSF103088">
    <property type="entry name" value="OmpA-like"/>
    <property type="match status" value="1"/>
</dbReference>
<feature type="domain" description="OmpA-like" evidence="6">
    <location>
        <begin position="217"/>
        <end position="332"/>
    </location>
</feature>
<evidence type="ECO:0000259" key="6">
    <source>
        <dbReference type="PROSITE" id="PS51123"/>
    </source>
</evidence>
<evidence type="ECO:0000313" key="7">
    <source>
        <dbReference type="EMBL" id="KAB2764304.1"/>
    </source>
</evidence>
<dbReference type="RefSeq" id="WP_151664121.1">
    <property type="nucleotide sequence ID" value="NZ_WBWS01000024.1"/>
</dbReference>
<dbReference type="GO" id="GO:0009279">
    <property type="term" value="C:cell outer membrane"/>
    <property type="evidence" value="ECO:0007669"/>
    <property type="project" value="UniProtKB-SubCell"/>
</dbReference>
<dbReference type="PANTHER" id="PTHR30329">
    <property type="entry name" value="STATOR ELEMENT OF FLAGELLAR MOTOR COMPLEX"/>
    <property type="match status" value="1"/>
</dbReference>
<dbReference type="InterPro" id="IPR006664">
    <property type="entry name" value="OMP_bac"/>
</dbReference>
<dbReference type="Pfam" id="PF00691">
    <property type="entry name" value="OmpA"/>
    <property type="match status" value="1"/>
</dbReference>
<gene>
    <name evidence="7" type="ORF">F9L04_20190</name>
</gene>
<dbReference type="PRINTS" id="PR01021">
    <property type="entry name" value="OMPADOMAIN"/>
</dbReference>
<keyword evidence="3" id="KW-0998">Cell outer membrane</keyword>
<evidence type="ECO:0000256" key="2">
    <source>
        <dbReference type="ARBA" id="ARBA00023136"/>
    </source>
</evidence>
<protein>
    <submittedName>
        <fullName evidence="7">OmpA family protein</fullName>
    </submittedName>
</protein>
<dbReference type="AlphaFoldDB" id="A0A6L3Z0U7"/>
<keyword evidence="2 4" id="KW-0472">Membrane</keyword>
<dbReference type="Gene3D" id="3.30.1330.60">
    <property type="entry name" value="OmpA-like domain"/>
    <property type="match status" value="1"/>
</dbReference>
<dbReference type="InterPro" id="IPR006665">
    <property type="entry name" value="OmpA-like"/>
</dbReference>
<evidence type="ECO:0000256" key="5">
    <source>
        <dbReference type="SAM" id="MobiDB-lite"/>
    </source>
</evidence>
<dbReference type="PANTHER" id="PTHR30329:SF21">
    <property type="entry name" value="LIPOPROTEIN YIAD-RELATED"/>
    <property type="match status" value="1"/>
</dbReference>
<feature type="compositionally biased region" description="Basic and acidic residues" evidence="5">
    <location>
        <begin position="318"/>
        <end position="332"/>
    </location>
</feature>
<dbReference type="CDD" id="cd07185">
    <property type="entry name" value="OmpA_C-like"/>
    <property type="match status" value="1"/>
</dbReference>
<feature type="region of interest" description="Disordered" evidence="5">
    <location>
        <begin position="301"/>
        <end position="332"/>
    </location>
</feature>
<organism evidence="7 8">
    <name type="scientific">Brucella anthropi</name>
    <name type="common">Ochrobactrum anthropi</name>
    <dbReference type="NCBI Taxonomy" id="529"/>
    <lineage>
        <taxon>Bacteria</taxon>
        <taxon>Pseudomonadati</taxon>
        <taxon>Pseudomonadota</taxon>
        <taxon>Alphaproteobacteria</taxon>
        <taxon>Hyphomicrobiales</taxon>
        <taxon>Brucellaceae</taxon>
        <taxon>Brucella/Ochrobactrum group</taxon>
        <taxon>Brucella</taxon>
    </lineage>
</organism>
<comment type="caution">
    <text evidence="7">The sequence shown here is derived from an EMBL/GenBank/DDBJ whole genome shotgun (WGS) entry which is preliminary data.</text>
</comment>
<evidence type="ECO:0000256" key="1">
    <source>
        <dbReference type="ARBA" id="ARBA00004442"/>
    </source>
</evidence>
<evidence type="ECO:0000313" key="8">
    <source>
        <dbReference type="Proteomes" id="UP000481876"/>
    </source>
</evidence>
<evidence type="ECO:0000256" key="3">
    <source>
        <dbReference type="ARBA" id="ARBA00023237"/>
    </source>
</evidence>
<proteinExistence type="predicted"/>
<dbReference type="PROSITE" id="PS51123">
    <property type="entry name" value="OMPA_2"/>
    <property type="match status" value="1"/>
</dbReference>
<sequence length="332" mass="36284">MKRIIIAIMLIGISGKAYCGPEYVKDVPGVLDFFNIASEEANSPRIVDYDETWLITGPVSDLSGEATKGENWKLVEGKVVYAYYRFNPGISALQIQREFEAKAKEEGFTIAFSCATEKGTCFTNGRSEPGVSLGLLLDKPGNMPALDKNNMSIVRNYFQTGGARYTYLTREDGGINTVHVAVSLADTPAKGVMAITKSIITGDAPSITGASLLASELKKNKSVSLNNLLFDVNSDILLPNSRDQIHEIAMMMREDASIKLEIVGHTDSDGGRDYNLDLSRRRAASVVRALVEDFDMERSRLTSSGKGLGEPIASNDTEDGKSQNRRVELKLR</sequence>
<comment type="subcellular location">
    <subcellularLocation>
        <location evidence="1">Cell outer membrane</location>
    </subcellularLocation>
</comment>
<evidence type="ECO:0000256" key="4">
    <source>
        <dbReference type="PROSITE-ProRule" id="PRU00473"/>
    </source>
</evidence>
<dbReference type="InterPro" id="IPR036737">
    <property type="entry name" value="OmpA-like_sf"/>
</dbReference>
<accession>A0A6L3Z0U7</accession>